<feature type="compositionally biased region" description="Acidic residues" evidence="1">
    <location>
        <begin position="9"/>
        <end position="19"/>
    </location>
</feature>
<feature type="region of interest" description="Disordered" evidence="1">
    <location>
        <begin position="1"/>
        <end position="24"/>
    </location>
</feature>
<keyword evidence="2" id="KW-0489">Methyltransferase</keyword>
<comment type="caution">
    <text evidence="2">The sequence shown here is derived from an EMBL/GenBank/DDBJ whole genome shotgun (WGS) entry which is preliminary data.</text>
</comment>
<dbReference type="Proteomes" id="UP001610446">
    <property type="component" value="Unassembled WGS sequence"/>
</dbReference>
<organism evidence="2 3">
    <name type="scientific">Aspergillus pseudoustus</name>
    <dbReference type="NCBI Taxonomy" id="1810923"/>
    <lineage>
        <taxon>Eukaryota</taxon>
        <taxon>Fungi</taxon>
        <taxon>Dikarya</taxon>
        <taxon>Ascomycota</taxon>
        <taxon>Pezizomycotina</taxon>
        <taxon>Eurotiomycetes</taxon>
        <taxon>Eurotiomycetidae</taxon>
        <taxon>Eurotiales</taxon>
        <taxon>Aspergillaceae</taxon>
        <taxon>Aspergillus</taxon>
        <taxon>Aspergillus subgen. Nidulantes</taxon>
    </lineage>
</organism>
<keyword evidence="3" id="KW-1185">Reference proteome</keyword>
<dbReference type="PANTHER" id="PTHR43591:SF10">
    <property type="entry name" value="ABC TRANSMEMBRANE TYPE-1 DOMAIN-CONTAINING PROTEIN-RELATED"/>
    <property type="match status" value="1"/>
</dbReference>
<evidence type="ECO:0000313" key="3">
    <source>
        <dbReference type="Proteomes" id="UP001610446"/>
    </source>
</evidence>
<gene>
    <name evidence="2" type="ORF">BJY01DRAFT_229842</name>
</gene>
<protein>
    <submittedName>
        <fullName evidence="2">S-adenosyl-L-methionine-dependent methyltransferase</fullName>
    </submittedName>
</protein>
<evidence type="ECO:0000313" key="2">
    <source>
        <dbReference type="EMBL" id="KAL2826333.1"/>
    </source>
</evidence>
<keyword evidence="2" id="KW-0808">Transferase</keyword>
<dbReference type="Pfam" id="PF13489">
    <property type="entry name" value="Methyltransf_23"/>
    <property type="match status" value="1"/>
</dbReference>
<accession>A0ABR4IHK0</accession>
<dbReference type="InterPro" id="IPR029063">
    <property type="entry name" value="SAM-dependent_MTases_sf"/>
</dbReference>
<dbReference type="SUPFAM" id="SSF53335">
    <property type="entry name" value="S-adenosyl-L-methionine-dependent methyltransferases"/>
    <property type="match status" value="1"/>
</dbReference>
<reference evidence="2 3" key="1">
    <citation type="submission" date="2024-07" db="EMBL/GenBank/DDBJ databases">
        <title>Section-level genome sequencing and comparative genomics of Aspergillus sections Usti and Cavernicolus.</title>
        <authorList>
            <consortium name="Lawrence Berkeley National Laboratory"/>
            <person name="Nybo J.L."/>
            <person name="Vesth T.C."/>
            <person name="Theobald S."/>
            <person name="Frisvad J.C."/>
            <person name="Larsen T.O."/>
            <person name="Kjaerboelling I."/>
            <person name="Rothschild-Mancinelli K."/>
            <person name="Lyhne E.K."/>
            <person name="Kogle M.E."/>
            <person name="Barry K."/>
            <person name="Clum A."/>
            <person name="Na H."/>
            <person name="Ledsgaard L."/>
            <person name="Lin J."/>
            <person name="Lipzen A."/>
            <person name="Kuo A."/>
            <person name="Riley R."/>
            <person name="Mondo S."/>
            <person name="Labutti K."/>
            <person name="Haridas S."/>
            <person name="Pangalinan J."/>
            <person name="Salamov A.A."/>
            <person name="Simmons B.A."/>
            <person name="Magnuson J.K."/>
            <person name="Chen J."/>
            <person name="Drula E."/>
            <person name="Henrissat B."/>
            <person name="Wiebenga A."/>
            <person name="Lubbers R.J."/>
            <person name="Gomes A.C."/>
            <person name="Makela M.R."/>
            <person name="Stajich J."/>
            <person name="Grigoriev I.V."/>
            <person name="Mortensen U.H."/>
            <person name="De Vries R.P."/>
            <person name="Baker S.E."/>
            <person name="Andersen M.R."/>
        </authorList>
    </citation>
    <scope>NUCLEOTIDE SEQUENCE [LARGE SCALE GENOMIC DNA]</scope>
    <source>
        <strain evidence="2 3">CBS 123904</strain>
    </source>
</reference>
<dbReference type="EMBL" id="JBFXLU010000450">
    <property type="protein sequence ID" value="KAL2826333.1"/>
    <property type="molecule type" value="Genomic_DNA"/>
</dbReference>
<proteinExistence type="predicted"/>
<dbReference type="Gene3D" id="3.40.50.150">
    <property type="entry name" value="Vaccinia Virus protein VP39"/>
    <property type="match status" value="1"/>
</dbReference>
<evidence type="ECO:0000256" key="1">
    <source>
        <dbReference type="SAM" id="MobiDB-lite"/>
    </source>
</evidence>
<name>A0ABR4IHK0_9EURO</name>
<sequence length="335" mass="37900">MAEERPLEVDNEPPADADSWDSQSELTSLRSSILEHRYENGRRYHAYRPGAYWGPNDEQAQNHLDIGHHLHNLLTGGKLYLAPIADNVRKVLDIGTGTGIWAIDFADIHPSATVIGTDLSPIQPSWVPPNVQFVIEDCTEEWLYEKESLDYIHIRGMYGSVGDWDALYKKAYKHLKPGGYIEHWEQSVQAKSEDGTTSGTVYEEWAELAWRAGDAFGKTLRIVDESKHRISKAGFTDVVEKRFKCPIGPWAADPTLKKMGSFNRLQQEEGLEGYAMYLFTTYLGWTREDVGVLLGRMRTVLRDPKIHAYQEYSAVWARKPLVEEQGEGKGEASAA</sequence>
<dbReference type="GO" id="GO:0008168">
    <property type="term" value="F:methyltransferase activity"/>
    <property type="evidence" value="ECO:0007669"/>
    <property type="project" value="UniProtKB-KW"/>
</dbReference>
<dbReference type="GO" id="GO:0032259">
    <property type="term" value="P:methylation"/>
    <property type="evidence" value="ECO:0007669"/>
    <property type="project" value="UniProtKB-KW"/>
</dbReference>
<dbReference type="CDD" id="cd02440">
    <property type="entry name" value="AdoMet_MTases"/>
    <property type="match status" value="1"/>
</dbReference>
<dbReference type="PANTHER" id="PTHR43591">
    <property type="entry name" value="METHYLTRANSFERASE"/>
    <property type="match status" value="1"/>
</dbReference>